<protein>
    <recommendedName>
        <fullName evidence="3">N-acetyltransferase domain-containing protein</fullName>
    </recommendedName>
</protein>
<proteinExistence type="predicted"/>
<organism evidence="1 2">
    <name type="scientific">Vibrio ezurae NBRC 102218</name>
    <dbReference type="NCBI Taxonomy" id="1219080"/>
    <lineage>
        <taxon>Bacteria</taxon>
        <taxon>Pseudomonadati</taxon>
        <taxon>Pseudomonadota</taxon>
        <taxon>Gammaproteobacteria</taxon>
        <taxon>Vibrionales</taxon>
        <taxon>Vibrionaceae</taxon>
        <taxon>Vibrio</taxon>
    </lineage>
</organism>
<evidence type="ECO:0000313" key="2">
    <source>
        <dbReference type="Proteomes" id="UP000016562"/>
    </source>
</evidence>
<dbReference type="STRING" id="1219080.VEZ01S_16_00450"/>
<evidence type="ECO:0000313" key="1">
    <source>
        <dbReference type="EMBL" id="GAD79496.1"/>
    </source>
</evidence>
<reference evidence="1 2" key="1">
    <citation type="submission" date="2013-09" db="EMBL/GenBank/DDBJ databases">
        <title>Whole genome shotgun sequence of Vibrio ezurae NBRC 102218.</title>
        <authorList>
            <person name="Yoshida I."/>
            <person name="Hosoyama A."/>
            <person name="Numata M."/>
            <person name="Hashimoto M."/>
            <person name="Hosoyama Y."/>
            <person name="Tsuchikane K."/>
            <person name="Noguchi M."/>
            <person name="Hirakata S."/>
            <person name="Ichikawa N."/>
            <person name="Ohji S."/>
            <person name="Yamazoe A."/>
            <person name="Fujita N."/>
        </authorList>
    </citation>
    <scope>NUCLEOTIDE SEQUENCE [LARGE SCALE GENOMIC DNA]</scope>
    <source>
        <strain evidence="1 2">NBRC 102218</strain>
    </source>
</reference>
<comment type="caution">
    <text evidence="1">The sequence shown here is derived from an EMBL/GenBank/DDBJ whole genome shotgun (WGS) entry which is preliminary data.</text>
</comment>
<dbReference type="Gene3D" id="3.40.630.30">
    <property type="match status" value="1"/>
</dbReference>
<dbReference type="OrthoDB" id="8410947at2"/>
<keyword evidence="2" id="KW-1185">Reference proteome</keyword>
<evidence type="ECO:0008006" key="3">
    <source>
        <dbReference type="Google" id="ProtNLM"/>
    </source>
</evidence>
<name>U3AHU3_9VIBR</name>
<dbReference type="EMBL" id="BATM01000016">
    <property type="protein sequence ID" value="GAD79496.1"/>
    <property type="molecule type" value="Genomic_DNA"/>
</dbReference>
<dbReference type="AlphaFoldDB" id="U3AHU3"/>
<sequence>MSEQNTAELTFSAFQKALNTNRIDVAKGELNSDMLVYLDQPEGETRYTYALMASGTRVKAICIATVKDASAENLCLDVQIATFHKFRQQGHATAVFEKALDELKNGLSRNNIHSFSMTFAVDGDNIAGHALCEKLSDEVQDTESGKTYLKKVS</sequence>
<accession>U3AHU3</accession>
<dbReference type="RefSeq" id="WP_021713205.1">
    <property type="nucleotide sequence ID" value="NZ_BATM01000016.1"/>
</dbReference>
<gene>
    <name evidence="1" type="ORF">VEZ01S_16_00450</name>
</gene>
<dbReference type="Proteomes" id="UP000016562">
    <property type="component" value="Unassembled WGS sequence"/>
</dbReference>
<dbReference type="eggNOG" id="COG1670">
    <property type="taxonomic scope" value="Bacteria"/>
</dbReference>